<dbReference type="InterPro" id="IPR011008">
    <property type="entry name" value="Dimeric_a/b-barrel"/>
</dbReference>
<evidence type="ECO:0000259" key="1">
    <source>
        <dbReference type="PROSITE" id="PS51725"/>
    </source>
</evidence>
<organism evidence="2 3">
    <name type="scientific">Seleniivibrio woodruffii</name>
    <dbReference type="NCBI Taxonomy" id="1078050"/>
    <lineage>
        <taxon>Bacteria</taxon>
        <taxon>Pseudomonadati</taxon>
        <taxon>Deferribacterota</taxon>
        <taxon>Deferribacteres</taxon>
        <taxon>Deferribacterales</taxon>
        <taxon>Geovibrionaceae</taxon>
        <taxon>Seleniivibrio</taxon>
    </lineage>
</organism>
<dbReference type="Pfam" id="PF03992">
    <property type="entry name" value="ABM"/>
    <property type="match status" value="1"/>
</dbReference>
<sequence>MFIIHVKATLKEGYAEKFLNGLLNVRPDVLKEDGCREYTITILGDQVFCFEIWESDAHLDAHMKQPYMVEFFEKSKDWHEKDIEIKKYEVAQ</sequence>
<keyword evidence="3" id="KW-1185">Reference proteome</keyword>
<dbReference type="SUPFAM" id="SSF54909">
    <property type="entry name" value="Dimeric alpha+beta barrel"/>
    <property type="match status" value="1"/>
</dbReference>
<comment type="caution">
    <text evidence="2">The sequence shown here is derived from an EMBL/GenBank/DDBJ whole genome shotgun (WGS) entry which is preliminary data.</text>
</comment>
<evidence type="ECO:0000313" key="2">
    <source>
        <dbReference type="EMBL" id="TCK62095.1"/>
    </source>
</evidence>
<keyword evidence="2" id="KW-0503">Monooxygenase</keyword>
<reference evidence="2 3" key="1">
    <citation type="submission" date="2019-03" db="EMBL/GenBank/DDBJ databases">
        <title>Genomic Encyclopedia of Type Strains, Phase IV (KMG-IV): sequencing the most valuable type-strain genomes for metagenomic binning, comparative biology and taxonomic classification.</title>
        <authorList>
            <person name="Goeker M."/>
        </authorList>
    </citation>
    <scope>NUCLEOTIDE SEQUENCE [LARGE SCALE GENOMIC DNA]</scope>
    <source>
        <strain evidence="2 3">DSM 24984</strain>
    </source>
</reference>
<accession>A0A4R1KC50</accession>
<name>A0A4R1KC50_9BACT</name>
<dbReference type="EMBL" id="SMGG01000003">
    <property type="protein sequence ID" value="TCK62095.1"/>
    <property type="molecule type" value="Genomic_DNA"/>
</dbReference>
<keyword evidence="2" id="KW-0560">Oxidoreductase</keyword>
<dbReference type="GO" id="GO:0004497">
    <property type="term" value="F:monooxygenase activity"/>
    <property type="evidence" value="ECO:0007669"/>
    <property type="project" value="UniProtKB-KW"/>
</dbReference>
<feature type="domain" description="ABM" evidence="1">
    <location>
        <begin position="2"/>
        <end position="90"/>
    </location>
</feature>
<dbReference type="InterPro" id="IPR007138">
    <property type="entry name" value="ABM_dom"/>
</dbReference>
<gene>
    <name evidence="2" type="ORF">C8D98_0605</name>
</gene>
<dbReference type="RefSeq" id="WP_132871886.1">
    <property type="nucleotide sequence ID" value="NZ_SMGG01000003.1"/>
</dbReference>
<protein>
    <submittedName>
        <fullName evidence="2">Quinol monooxygenase YgiN</fullName>
    </submittedName>
</protein>
<evidence type="ECO:0000313" key="3">
    <source>
        <dbReference type="Proteomes" id="UP000294614"/>
    </source>
</evidence>
<dbReference type="Proteomes" id="UP000294614">
    <property type="component" value="Unassembled WGS sequence"/>
</dbReference>
<dbReference type="PROSITE" id="PS51725">
    <property type="entry name" value="ABM"/>
    <property type="match status" value="1"/>
</dbReference>
<dbReference type="Gene3D" id="3.30.70.100">
    <property type="match status" value="1"/>
</dbReference>
<dbReference type="OrthoDB" id="9812192at2"/>
<dbReference type="AlphaFoldDB" id="A0A4R1KC50"/>
<proteinExistence type="predicted"/>